<name>A0A650CRU0_9CREN</name>
<feature type="domain" description="Phosphoribosyltransferase" evidence="3">
    <location>
        <begin position="109"/>
        <end position="230"/>
    </location>
</feature>
<keyword evidence="2" id="KW-0660">Purine salvage</keyword>
<sequence length="242" mass="27969">MVIFISTYSKYKELRIRLLVVDLLKELKNAYTYKELSKLLNIQESLLCRYVNGNTIPSEIHSKEILDKIKNEEFLLKFFYNKISFYEDGFVDTSSLLFYPNMLKMLVEIYYQKYIGNKEVNKIVTIAVNGIPFATLAASALAKPLLVMKKHKDSIHLEYIDENLKESQGMVTTIYLRKDYINRGDKILLIDDVIRTGTTIYAAYKLLNKSGAEVVGAITIASVGREWIKHVNTINIYPIFRL</sequence>
<organism evidence="4 5">
    <name type="scientific">Stygiolobus azoricus</name>
    <dbReference type="NCBI Taxonomy" id="41675"/>
    <lineage>
        <taxon>Archaea</taxon>
        <taxon>Thermoproteota</taxon>
        <taxon>Thermoprotei</taxon>
        <taxon>Sulfolobales</taxon>
        <taxon>Sulfolobaceae</taxon>
        <taxon>Stygiolobus</taxon>
    </lineage>
</organism>
<dbReference type="RefSeq" id="WP_156007915.1">
    <property type="nucleotide sequence ID" value="NZ_CP045483.1"/>
</dbReference>
<evidence type="ECO:0000256" key="1">
    <source>
        <dbReference type="ARBA" id="ARBA00022679"/>
    </source>
</evidence>
<evidence type="ECO:0000313" key="4">
    <source>
        <dbReference type="EMBL" id="QGR20465.1"/>
    </source>
</evidence>
<dbReference type="Proteomes" id="UP000423396">
    <property type="component" value="Chromosome"/>
</dbReference>
<dbReference type="EMBL" id="CP045483">
    <property type="protein sequence ID" value="QGR20465.1"/>
    <property type="molecule type" value="Genomic_DNA"/>
</dbReference>
<dbReference type="GO" id="GO:0016757">
    <property type="term" value="F:glycosyltransferase activity"/>
    <property type="evidence" value="ECO:0007669"/>
    <property type="project" value="UniProtKB-KW"/>
</dbReference>
<evidence type="ECO:0000256" key="2">
    <source>
        <dbReference type="ARBA" id="ARBA00022726"/>
    </source>
</evidence>
<evidence type="ECO:0000313" key="5">
    <source>
        <dbReference type="Proteomes" id="UP000423396"/>
    </source>
</evidence>
<reference evidence="4 5" key="1">
    <citation type="submission" date="2019-10" db="EMBL/GenBank/DDBJ databases">
        <title>Genome Sequences from Six Type Strain Members of the Archaeal Family Sulfolobaceae: Acidianus ambivalens, Acidianus infernus, Metallosphaera prunae, Stygiolobus azoricus, Sulfolobus metallicus, and Sulfurisphaera ohwakuensis.</title>
        <authorList>
            <person name="Counts J.A."/>
            <person name="Kelly R.M."/>
        </authorList>
    </citation>
    <scope>NUCLEOTIDE SEQUENCE [LARGE SCALE GENOMIC DNA]</scope>
    <source>
        <strain evidence="4 5">FC6</strain>
    </source>
</reference>
<dbReference type="Gene3D" id="3.40.50.2020">
    <property type="match status" value="1"/>
</dbReference>
<dbReference type="AlphaFoldDB" id="A0A650CRU0"/>
<keyword evidence="1 4" id="KW-0808">Transferase</keyword>
<proteinExistence type="predicted"/>
<dbReference type="InterPro" id="IPR050118">
    <property type="entry name" value="Pur/Pyrimidine_PRTase"/>
</dbReference>
<dbReference type="Pfam" id="PF00156">
    <property type="entry name" value="Pribosyltran"/>
    <property type="match status" value="1"/>
</dbReference>
<dbReference type="KEGG" id="sazo:D1868_01740"/>
<dbReference type="OrthoDB" id="31493at2157"/>
<protein>
    <submittedName>
        <fullName evidence="4">Phosphoribosyltransferase</fullName>
    </submittedName>
</protein>
<accession>A0A650CRU0</accession>
<keyword evidence="4" id="KW-0328">Glycosyltransferase</keyword>
<dbReference type="PANTHER" id="PTHR43864:SF1">
    <property type="entry name" value="XANTHINE PHOSPHORIBOSYLTRANSFERASE"/>
    <property type="match status" value="1"/>
</dbReference>
<dbReference type="NCBIfam" id="NF006328">
    <property type="entry name" value="PRK08558.1"/>
    <property type="match status" value="1"/>
</dbReference>
<dbReference type="PANTHER" id="PTHR43864">
    <property type="entry name" value="HYPOXANTHINE/GUANINE PHOSPHORIBOSYLTRANSFERASE"/>
    <property type="match status" value="1"/>
</dbReference>
<keyword evidence="5" id="KW-1185">Reference proteome</keyword>
<dbReference type="InterPro" id="IPR000836">
    <property type="entry name" value="PRTase_dom"/>
</dbReference>
<dbReference type="InterPro" id="IPR029057">
    <property type="entry name" value="PRTase-like"/>
</dbReference>
<dbReference type="CDD" id="cd06223">
    <property type="entry name" value="PRTases_typeI"/>
    <property type="match status" value="1"/>
</dbReference>
<dbReference type="SUPFAM" id="SSF53271">
    <property type="entry name" value="PRTase-like"/>
    <property type="match status" value="1"/>
</dbReference>
<evidence type="ECO:0000259" key="3">
    <source>
        <dbReference type="Pfam" id="PF00156"/>
    </source>
</evidence>
<dbReference type="GeneID" id="42797756"/>
<gene>
    <name evidence="4" type="ORF">D1868_01740</name>
</gene>
<dbReference type="GO" id="GO:0006166">
    <property type="term" value="P:purine ribonucleoside salvage"/>
    <property type="evidence" value="ECO:0007669"/>
    <property type="project" value="UniProtKB-KW"/>
</dbReference>